<dbReference type="InterPro" id="IPR039425">
    <property type="entry name" value="RNA_pol_sigma-70-like"/>
</dbReference>
<dbReference type="STRING" id="1173111.SAMN05444955_101173"/>
<dbReference type="SUPFAM" id="SSF88946">
    <property type="entry name" value="Sigma2 domain of RNA polymerase sigma factors"/>
    <property type="match status" value="1"/>
</dbReference>
<dbReference type="PANTHER" id="PTHR43133:SF8">
    <property type="entry name" value="RNA POLYMERASE SIGMA FACTOR HI_1459-RELATED"/>
    <property type="match status" value="1"/>
</dbReference>
<evidence type="ECO:0000256" key="1">
    <source>
        <dbReference type="ARBA" id="ARBA00010641"/>
    </source>
</evidence>
<sequence length="186" mass="22576">MEEDSLLVKRVLNGDLEAYDHLVRKYMNRIYFLLYRMMGRTEDAKDLTQECFLRAYQHLASFQPDRRFSSWLYQIAIHLCYNESRKQKRKEVSLEAEPFVDRETPETVFIRKEDYLLYRKELDRLPENYRAVLLLRYHEGLSYQEISDVLEITVKVVRNYLYRAKKKLKKQFSTRAKEGKPDEMLV</sequence>
<evidence type="ECO:0000313" key="8">
    <source>
        <dbReference type="EMBL" id="SEM70531.1"/>
    </source>
</evidence>
<dbReference type="Pfam" id="PF04542">
    <property type="entry name" value="Sigma70_r2"/>
    <property type="match status" value="1"/>
</dbReference>
<evidence type="ECO:0000313" key="9">
    <source>
        <dbReference type="Proteomes" id="UP000199695"/>
    </source>
</evidence>
<dbReference type="InterPro" id="IPR007627">
    <property type="entry name" value="RNA_pol_sigma70_r2"/>
</dbReference>
<evidence type="ECO:0000256" key="2">
    <source>
        <dbReference type="ARBA" id="ARBA00023015"/>
    </source>
</evidence>
<feature type="domain" description="RNA polymerase sigma factor 70 region 4 type 2" evidence="7">
    <location>
        <begin position="118"/>
        <end position="168"/>
    </location>
</feature>
<dbReference type="CDD" id="cd06171">
    <property type="entry name" value="Sigma70_r4"/>
    <property type="match status" value="1"/>
</dbReference>
<dbReference type="Pfam" id="PF08281">
    <property type="entry name" value="Sigma70_r4_2"/>
    <property type="match status" value="1"/>
</dbReference>
<dbReference type="InterPro" id="IPR013324">
    <property type="entry name" value="RNA_pol_sigma_r3/r4-like"/>
</dbReference>
<keyword evidence="3" id="KW-0731">Sigma factor</keyword>
<proteinExistence type="inferred from homology"/>
<evidence type="ECO:0000259" key="6">
    <source>
        <dbReference type="Pfam" id="PF04542"/>
    </source>
</evidence>
<evidence type="ECO:0000256" key="4">
    <source>
        <dbReference type="ARBA" id="ARBA00023125"/>
    </source>
</evidence>
<protein>
    <submittedName>
        <fullName evidence="8">RNA polymerase sigma-70 factor, ECF subfamily</fullName>
    </submittedName>
</protein>
<dbReference type="Gene3D" id="1.10.10.10">
    <property type="entry name" value="Winged helix-like DNA-binding domain superfamily/Winged helix DNA-binding domain"/>
    <property type="match status" value="1"/>
</dbReference>
<dbReference type="Gene3D" id="1.10.1740.10">
    <property type="match status" value="1"/>
</dbReference>
<feature type="domain" description="RNA polymerase sigma-70 region 2" evidence="6">
    <location>
        <begin position="22"/>
        <end position="89"/>
    </location>
</feature>
<dbReference type="OrthoDB" id="9785675at2"/>
<accession>A0A1H8AIT1</accession>
<dbReference type="SUPFAM" id="SSF88659">
    <property type="entry name" value="Sigma3 and sigma4 domains of RNA polymerase sigma factors"/>
    <property type="match status" value="1"/>
</dbReference>
<gene>
    <name evidence="8" type="ORF">SAMN05444955_101173</name>
</gene>
<dbReference type="InterPro" id="IPR014284">
    <property type="entry name" value="RNA_pol_sigma-70_dom"/>
</dbReference>
<dbReference type="InterPro" id="IPR013249">
    <property type="entry name" value="RNA_pol_sigma70_r4_t2"/>
</dbReference>
<dbReference type="InterPro" id="IPR013325">
    <property type="entry name" value="RNA_pol_sigma_r2"/>
</dbReference>
<keyword evidence="4" id="KW-0238">DNA-binding</keyword>
<dbReference type="PANTHER" id="PTHR43133">
    <property type="entry name" value="RNA POLYMERASE ECF-TYPE SIGMA FACTO"/>
    <property type="match status" value="1"/>
</dbReference>
<keyword evidence="9" id="KW-1185">Reference proteome</keyword>
<dbReference type="GO" id="GO:0003677">
    <property type="term" value="F:DNA binding"/>
    <property type="evidence" value="ECO:0007669"/>
    <property type="project" value="UniProtKB-KW"/>
</dbReference>
<dbReference type="GO" id="GO:0016987">
    <property type="term" value="F:sigma factor activity"/>
    <property type="evidence" value="ECO:0007669"/>
    <property type="project" value="UniProtKB-KW"/>
</dbReference>
<keyword evidence="5" id="KW-0804">Transcription</keyword>
<name>A0A1H8AIT1_9BACL</name>
<comment type="similarity">
    <text evidence="1">Belongs to the sigma-70 factor family. ECF subfamily.</text>
</comment>
<evidence type="ECO:0000256" key="5">
    <source>
        <dbReference type="ARBA" id="ARBA00023163"/>
    </source>
</evidence>
<dbReference type="InterPro" id="IPR036388">
    <property type="entry name" value="WH-like_DNA-bd_sf"/>
</dbReference>
<dbReference type="RefSeq" id="WP_089964478.1">
    <property type="nucleotide sequence ID" value="NZ_FOCQ01000001.1"/>
</dbReference>
<evidence type="ECO:0000259" key="7">
    <source>
        <dbReference type="Pfam" id="PF08281"/>
    </source>
</evidence>
<dbReference type="EMBL" id="FOCQ01000001">
    <property type="protein sequence ID" value="SEM70531.1"/>
    <property type="molecule type" value="Genomic_DNA"/>
</dbReference>
<dbReference type="GO" id="GO:0006352">
    <property type="term" value="P:DNA-templated transcription initiation"/>
    <property type="evidence" value="ECO:0007669"/>
    <property type="project" value="InterPro"/>
</dbReference>
<dbReference type="AlphaFoldDB" id="A0A1H8AIT1"/>
<dbReference type="NCBIfam" id="TIGR02937">
    <property type="entry name" value="sigma70-ECF"/>
    <property type="match status" value="1"/>
</dbReference>
<dbReference type="Proteomes" id="UP000199695">
    <property type="component" value="Unassembled WGS sequence"/>
</dbReference>
<evidence type="ECO:0000256" key="3">
    <source>
        <dbReference type="ARBA" id="ARBA00023082"/>
    </source>
</evidence>
<keyword evidence="2" id="KW-0805">Transcription regulation</keyword>
<reference evidence="8 9" key="1">
    <citation type="submission" date="2016-10" db="EMBL/GenBank/DDBJ databases">
        <authorList>
            <person name="de Groot N.N."/>
        </authorList>
    </citation>
    <scope>NUCLEOTIDE SEQUENCE [LARGE SCALE GENOMIC DNA]</scope>
    <source>
        <strain evidence="8 9">DSM 46701</strain>
    </source>
</reference>
<organism evidence="8 9">
    <name type="scientific">Lihuaxuella thermophila</name>
    <dbReference type="NCBI Taxonomy" id="1173111"/>
    <lineage>
        <taxon>Bacteria</taxon>
        <taxon>Bacillati</taxon>
        <taxon>Bacillota</taxon>
        <taxon>Bacilli</taxon>
        <taxon>Bacillales</taxon>
        <taxon>Thermoactinomycetaceae</taxon>
        <taxon>Lihuaxuella</taxon>
    </lineage>
</organism>